<dbReference type="PROSITE" id="PS51848">
    <property type="entry name" value="BMERB"/>
    <property type="match status" value="1"/>
</dbReference>
<dbReference type="GO" id="GO:0005768">
    <property type="term" value="C:endosome"/>
    <property type="evidence" value="ECO:0007669"/>
    <property type="project" value="UniProtKB-SubCell"/>
</dbReference>
<evidence type="ECO:0000259" key="7">
    <source>
        <dbReference type="PROSITE" id="PS51840"/>
    </source>
</evidence>
<feature type="compositionally biased region" description="Low complexity" evidence="5">
    <location>
        <begin position="461"/>
        <end position="472"/>
    </location>
</feature>
<evidence type="ECO:0000256" key="4">
    <source>
        <dbReference type="ARBA" id="ARBA00023054"/>
    </source>
</evidence>
<dbReference type="Proteomes" id="UP000759131">
    <property type="component" value="Unassembled WGS sequence"/>
</dbReference>
<evidence type="ECO:0000313" key="10">
    <source>
        <dbReference type="Proteomes" id="UP000759131"/>
    </source>
</evidence>
<dbReference type="CDD" id="cd21198">
    <property type="entry name" value="CH_EHBP"/>
    <property type="match status" value="1"/>
</dbReference>
<feature type="region of interest" description="Disordered" evidence="5">
    <location>
        <begin position="504"/>
        <end position="536"/>
    </location>
</feature>
<protein>
    <recommendedName>
        <fullName evidence="11">EH domain-binding protein 1</fullName>
    </recommendedName>
</protein>
<dbReference type="Gene3D" id="1.10.418.10">
    <property type="entry name" value="Calponin-like domain"/>
    <property type="match status" value="1"/>
</dbReference>
<evidence type="ECO:0000256" key="3">
    <source>
        <dbReference type="ARBA" id="ARBA00022753"/>
    </source>
</evidence>
<feature type="domain" description="BMERB" evidence="8">
    <location>
        <begin position="683"/>
        <end position="849"/>
    </location>
</feature>
<dbReference type="EMBL" id="CAJPIZ010000243">
    <property type="protein sequence ID" value="CAG2100891.1"/>
    <property type="molecule type" value="Genomic_DNA"/>
</dbReference>
<feature type="domain" description="Calponin-homology (CH)" evidence="6">
    <location>
        <begin position="308"/>
        <end position="413"/>
    </location>
</feature>
<dbReference type="Pfam" id="PF12130">
    <property type="entry name" value="bMERB_dom"/>
    <property type="match status" value="1"/>
</dbReference>
<feature type="compositionally biased region" description="Polar residues" evidence="5">
    <location>
        <begin position="705"/>
        <end position="714"/>
    </location>
</feature>
<evidence type="ECO:0000313" key="9">
    <source>
        <dbReference type="EMBL" id="CAD7620461.1"/>
    </source>
</evidence>
<keyword evidence="2" id="KW-0597">Phosphoprotein</keyword>
<evidence type="ECO:0000259" key="8">
    <source>
        <dbReference type="PROSITE" id="PS51848"/>
    </source>
</evidence>
<evidence type="ECO:0000256" key="2">
    <source>
        <dbReference type="ARBA" id="ARBA00022553"/>
    </source>
</evidence>
<feature type="region of interest" description="Disordered" evidence="5">
    <location>
        <begin position="660"/>
        <end position="721"/>
    </location>
</feature>
<comment type="subcellular location">
    <subcellularLocation>
        <location evidence="1">Endosome</location>
    </subcellularLocation>
</comment>
<gene>
    <name evidence="9" type="ORF">OSB1V03_LOCUS947</name>
</gene>
<dbReference type="InterPro" id="IPR019448">
    <property type="entry name" value="NT-C2"/>
</dbReference>
<feature type="region of interest" description="Disordered" evidence="5">
    <location>
        <begin position="557"/>
        <end position="627"/>
    </location>
</feature>
<feature type="compositionally biased region" description="Polar residues" evidence="5">
    <location>
        <begin position="559"/>
        <end position="576"/>
    </location>
</feature>
<keyword evidence="10" id="KW-1185">Reference proteome</keyword>
<accession>A0A7R9KCC8</accession>
<organism evidence="9">
    <name type="scientific">Medioppia subpectinata</name>
    <dbReference type="NCBI Taxonomy" id="1979941"/>
    <lineage>
        <taxon>Eukaryota</taxon>
        <taxon>Metazoa</taxon>
        <taxon>Ecdysozoa</taxon>
        <taxon>Arthropoda</taxon>
        <taxon>Chelicerata</taxon>
        <taxon>Arachnida</taxon>
        <taxon>Acari</taxon>
        <taxon>Acariformes</taxon>
        <taxon>Sarcoptiformes</taxon>
        <taxon>Oribatida</taxon>
        <taxon>Brachypylina</taxon>
        <taxon>Oppioidea</taxon>
        <taxon>Oppiidae</taxon>
        <taxon>Medioppia</taxon>
    </lineage>
</organism>
<keyword evidence="4" id="KW-0175">Coiled coil</keyword>
<dbReference type="AlphaFoldDB" id="A0A7R9KCC8"/>
<evidence type="ECO:0000256" key="1">
    <source>
        <dbReference type="ARBA" id="ARBA00004177"/>
    </source>
</evidence>
<feature type="compositionally biased region" description="Basic and acidic residues" evidence="5">
    <location>
        <begin position="675"/>
        <end position="703"/>
    </location>
</feature>
<dbReference type="SMART" id="SM00033">
    <property type="entry name" value="CH"/>
    <property type="match status" value="1"/>
</dbReference>
<dbReference type="InterPro" id="IPR036872">
    <property type="entry name" value="CH_dom_sf"/>
</dbReference>
<proteinExistence type="predicted"/>
<name>A0A7R9KCC8_9ACAR</name>
<reference evidence="9" key="1">
    <citation type="submission" date="2020-11" db="EMBL/GenBank/DDBJ databases">
        <authorList>
            <person name="Tran Van P."/>
        </authorList>
    </citation>
    <scope>NUCLEOTIDE SEQUENCE</scope>
</reference>
<dbReference type="Pfam" id="PF00307">
    <property type="entry name" value="CH"/>
    <property type="match status" value="1"/>
</dbReference>
<feature type="compositionally biased region" description="Polar residues" evidence="5">
    <location>
        <begin position="514"/>
        <end position="529"/>
    </location>
</feature>
<dbReference type="PROSITE" id="PS51840">
    <property type="entry name" value="C2_NT"/>
    <property type="match status" value="1"/>
</dbReference>
<dbReference type="EMBL" id="OC854818">
    <property type="protein sequence ID" value="CAD7620461.1"/>
    <property type="molecule type" value="Genomic_DNA"/>
</dbReference>
<sequence>MSSVWKRLQRVNKRAAKFRFVCALQELMVEASNKWQPNRLCVVLTRRNRRYSSHPKAWEPTLRNPYRGLVVWSVAELLEVEVTLFRDQRSLEYEPKEWVIAVEDVAANGRRRKVAFATIDFSEYVDGVNSVPTEHEIHKMPLRECSVRKVTESHITLTLTSQFIREGKATDEDMQSIASLMSMKPMEDIGNIEDFDDTIDGSIAIGDTSDTTSVSCADAQMPHFSAADTSAENFTFERMPVRSQQCQQSDTDASTVNTAREPSPPNQSALDDSFISYTENLAPIETGDTSFVTDTSFVSSCDEQMPAYSATEDLLSWCKTVTTGYHAVKVTNMTTSWRNGMAFCAVIHHFRPDLIEFSALSPSDIKGNCKKAFDAAATLGIPKLIEPSDMVMLSVPDKLSVMTYLYQLRAHFYLVDGSGSHVNAIDNKAFTMIDENENNERSIHKRQIGSNRSAKAGVGSSGESGATSPSSPTHEKSVRKERFSFSKLRNGKLKELQKILSNSCDIRDNESQRETQTNSSDINNGSMNASHERPKLMTRKQLLYPFDSDSDEEIELTHHQNGNKSQNSSQTSTPSHTDSDKSVVREPIRRPIQYAYKKAPVLSPSSSSSSSSSPSTSSRRLNNDYSITGGSMHSGLYRMTEPVELAPGLLDLSPSKTFRLQRAHSAPTGHSFLVDPRRRPLSRQEELKERARRLLENARKEALTPRNTQPSGHLTKQEEERQRLLRERARRLIAEARQGITNAIPWSSLDSPDSHHTFHNININANINMNDNANNNYNSNENNYENRINNYNNINTNASNASHNSNVNNKMLSRRGGAKQEEERLMQKWFVLVNKRNAVIRRQMQLNIL</sequence>
<dbReference type="PANTHER" id="PTHR23167">
    <property type="entry name" value="CALPONIN HOMOLOGY DOMAIN-CONTAINING PROTEIN DDB_G0272472-RELATED"/>
    <property type="match status" value="1"/>
</dbReference>
<feature type="region of interest" description="Disordered" evidence="5">
    <location>
        <begin position="243"/>
        <end position="268"/>
    </location>
</feature>
<dbReference type="FunFam" id="1.10.418.10:FF:000023">
    <property type="entry name" value="EH domain-binding protein 1 isoform X1"/>
    <property type="match status" value="1"/>
</dbReference>
<dbReference type="InterPro" id="IPR050540">
    <property type="entry name" value="F-actin_Monoox_Mical"/>
</dbReference>
<feature type="compositionally biased region" description="Basic and acidic residues" evidence="5">
    <location>
        <begin position="473"/>
        <end position="484"/>
    </location>
</feature>
<feature type="compositionally biased region" description="Low complexity" evidence="5">
    <location>
        <begin position="603"/>
        <end position="618"/>
    </location>
</feature>
<feature type="domain" description="C2 NT-type" evidence="7">
    <location>
        <begin position="8"/>
        <end position="163"/>
    </location>
</feature>
<evidence type="ECO:0000259" key="6">
    <source>
        <dbReference type="PROSITE" id="PS50021"/>
    </source>
</evidence>
<keyword evidence="3" id="KW-0967">Endosome</keyword>
<dbReference type="Pfam" id="PF10358">
    <property type="entry name" value="NT-C2"/>
    <property type="match status" value="1"/>
</dbReference>
<dbReference type="InterPro" id="IPR022735">
    <property type="entry name" value="bMERB_dom"/>
</dbReference>
<feature type="region of interest" description="Disordered" evidence="5">
    <location>
        <begin position="436"/>
        <end position="484"/>
    </location>
</feature>
<dbReference type="PANTHER" id="PTHR23167:SF46">
    <property type="entry name" value="EPS15 HOMOLOGY DOMAIN CONTAINING PROTEIN-BINDING PROTEIN 1, ISOFORM F"/>
    <property type="match status" value="1"/>
</dbReference>
<evidence type="ECO:0000256" key="5">
    <source>
        <dbReference type="SAM" id="MobiDB-lite"/>
    </source>
</evidence>
<evidence type="ECO:0008006" key="11">
    <source>
        <dbReference type="Google" id="ProtNLM"/>
    </source>
</evidence>
<dbReference type="InterPro" id="IPR001715">
    <property type="entry name" value="CH_dom"/>
</dbReference>
<dbReference type="SUPFAM" id="SSF47576">
    <property type="entry name" value="Calponin-homology domain, CH-domain"/>
    <property type="match status" value="1"/>
</dbReference>
<feature type="compositionally biased region" description="Basic and acidic residues" evidence="5">
    <location>
        <begin position="577"/>
        <end position="589"/>
    </location>
</feature>
<dbReference type="OrthoDB" id="5972258at2759"/>
<dbReference type="PROSITE" id="PS50021">
    <property type="entry name" value="CH"/>
    <property type="match status" value="1"/>
</dbReference>